<evidence type="ECO:0000313" key="2">
    <source>
        <dbReference type="Proteomes" id="UP000447434"/>
    </source>
</evidence>
<sequence>MIFITRLFHLYFRFLSIFSNKISNSKLTFSLVECVWSIIFFWSLRKGLFLSESGFKWQRHIMTLVAL</sequence>
<proteinExistence type="predicted"/>
<keyword evidence="2" id="KW-1185">Reference proteome</keyword>
<gene>
    <name evidence="1" type="ORF">Lalb_Chr01g0015691</name>
</gene>
<name>A0A6A4R768_LUPAL</name>
<evidence type="ECO:0000313" key="1">
    <source>
        <dbReference type="EMBL" id="KAE9621523.1"/>
    </source>
</evidence>
<accession>A0A6A4R768</accession>
<comment type="caution">
    <text evidence="1">The sequence shown here is derived from an EMBL/GenBank/DDBJ whole genome shotgun (WGS) entry which is preliminary data.</text>
</comment>
<organism evidence="1 2">
    <name type="scientific">Lupinus albus</name>
    <name type="common">White lupine</name>
    <name type="synonym">Lupinus termis</name>
    <dbReference type="NCBI Taxonomy" id="3870"/>
    <lineage>
        <taxon>Eukaryota</taxon>
        <taxon>Viridiplantae</taxon>
        <taxon>Streptophyta</taxon>
        <taxon>Embryophyta</taxon>
        <taxon>Tracheophyta</taxon>
        <taxon>Spermatophyta</taxon>
        <taxon>Magnoliopsida</taxon>
        <taxon>eudicotyledons</taxon>
        <taxon>Gunneridae</taxon>
        <taxon>Pentapetalae</taxon>
        <taxon>rosids</taxon>
        <taxon>fabids</taxon>
        <taxon>Fabales</taxon>
        <taxon>Fabaceae</taxon>
        <taxon>Papilionoideae</taxon>
        <taxon>50 kb inversion clade</taxon>
        <taxon>genistoids sensu lato</taxon>
        <taxon>core genistoids</taxon>
        <taxon>Genisteae</taxon>
        <taxon>Lupinus</taxon>
    </lineage>
</organism>
<dbReference type="Proteomes" id="UP000447434">
    <property type="component" value="Chromosome 1"/>
</dbReference>
<protein>
    <submittedName>
        <fullName evidence="1">Uncharacterized protein</fullName>
    </submittedName>
</protein>
<reference evidence="2" key="1">
    <citation type="journal article" date="2020" name="Nat. Commun.">
        <title>Genome sequence of the cluster root forming white lupin.</title>
        <authorList>
            <person name="Hufnagel B."/>
            <person name="Marques A."/>
            <person name="Soriano A."/>
            <person name="Marques L."/>
            <person name="Divol F."/>
            <person name="Doumas P."/>
            <person name="Sallet E."/>
            <person name="Mancinotti D."/>
            <person name="Carrere S."/>
            <person name="Marande W."/>
            <person name="Arribat S."/>
            <person name="Keller J."/>
            <person name="Huneau C."/>
            <person name="Blein T."/>
            <person name="Aime D."/>
            <person name="Laguerre M."/>
            <person name="Taylor J."/>
            <person name="Schubert V."/>
            <person name="Nelson M."/>
            <person name="Geu-Flores F."/>
            <person name="Crespi M."/>
            <person name="Gallardo-Guerrero K."/>
            <person name="Delaux P.-M."/>
            <person name="Salse J."/>
            <person name="Berges H."/>
            <person name="Guyot R."/>
            <person name="Gouzy J."/>
            <person name="Peret B."/>
        </authorList>
    </citation>
    <scope>NUCLEOTIDE SEQUENCE [LARGE SCALE GENOMIC DNA]</scope>
    <source>
        <strain evidence="2">cv. Amiga</strain>
    </source>
</reference>
<dbReference type="EMBL" id="WOCE01000001">
    <property type="protein sequence ID" value="KAE9621523.1"/>
    <property type="molecule type" value="Genomic_DNA"/>
</dbReference>
<dbReference type="AlphaFoldDB" id="A0A6A4R768"/>